<dbReference type="RefSeq" id="WP_066921910.1">
    <property type="nucleotide sequence ID" value="NZ_BPQO01000003.1"/>
</dbReference>
<feature type="transmembrane region" description="Helical" evidence="1">
    <location>
        <begin position="90"/>
        <end position="116"/>
    </location>
</feature>
<organism evidence="2 3">
    <name type="scientific">Methylobacterium hispanicum</name>
    <dbReference type="NCBI Taxonomy" id="270350"/>
    <lineage>
        <taxon>Bacteria</taxon>
        <taxon>Pseudomonadati</taxon>
        <taxon>Pseudomonadota</taxon>
        <taxon>Alphaproteobacteria</taxon>
        <taxon>Hyphomicrobiales</taxon>
        <taxon>Methylobacteriaceae</taxon>
        <taxon>Methylobacterium</taxon>
    </lineage>
</organism>
<keyword evidence="1" id="KW-1133">Transmembrane helix</keyword>
<feature type="transmembrane region" description="Helical" evidence="1">
    <location>
        <begin position="60"/>
        <end position="78"/>
    </location>
</feature>
<evidence type="ECO:0000313" key="3">
    <source>
        <dbReference type="Proteomes" id="UP001055247"/>
    </source>
</evidence>
<keyword evidence="1" id="KW-0812">Transmembrane</keyword>
<evidence type="ECO:0008006" key="4">
    <source>
        <dbReference type="Google" id="ProtNLM"/>
    </source>
</evidence>
<dbReference type="AlphaFoldDB" id="A0AAV4ZGZ9"/>
<dbReference type="EMBL" id="BPQO01000003">
    <property type="protein sequence ID" value="GJD87492.1"/>
    <property type="molecule type" value="Genomic_DNA"/>
</dbReference>
<name>A0AAV4ZGZ9_9HYPH</name>
<evidence type="ECO:0000313" key="2">
    <source>
        <dbReference type="EMBL" id="GJD87492.1"/>
    </source>
</evidence>
<keyword evidence="1" id="KW-0472">Membrane</keyword>
<gene>
    <name evidence="2" type="ORF">BHAOGJBA_0996</name>
</gene>
<reference evidence="2" key="1">
    <citation type="journal article" date="2016" name="Front. Microbiol.">
        <title>Genome Sequence of the Piezophilic, Mesophilic Sulfate-Reducing Bacterium Desulfovibrio indicus J2T.</title>
        <authorList>
            <person name="Cao J."/>
            <person name="Maignien L."/>
            <person name="Shao Z."/>
            <person name="Alain K."/>
            <person name="Jebbar M."/>
        </authorList>
    </citation>
    <scope>NUCLEOTIDE SEQUENCE</scope>
    <source>
        <strain evidence="2">DSM 16372</strain>
    </source>
</reference>
<proteinExistence type="predicted"/>
<reference evidence="2" key="2">
    <citation type="submission" date="2021-08" db="EMBL/GenBank/DDBJ databases">
        <authorList>
            <person name="Tani A."/>
            <person name="Ola A."/>
            <person name="Ogura Y."/>
            <person name="Katsura K."/>
            <person name="Hayashi T."/>
        </authorList>
    </citation>
    <scope>NUCLEOTIDE SEQUENCE</scope>
    <source>
        <strain evidence="2">DSM 16372</strain>
    </source>
</reference>
<evidence type="ECO:0000256" key="1">
    <source>
        <dbReference type="SAM" id="Phobius"/>
    </source>
</evidence>
<comment type="caution">
    <text evidence="2">The sequence shown here is derived from an EMBL/GenBank/DDBJ whole genome shotgun (WGS) entry which is preliminary data.</text>
</comment>
<accession>A0AAV4ZGZ9</accession>
<protein>
    <recommendedName>
        <fullName evidence="4">DUF1648 domain-containing protein</fullName>
    </recommendedName>
</protein>
<keyword evidence="3" id="KW-1185">Reference proteome</keyword>
<sequence length="119" mass="12269">MPFAVAKLLPLLGHAACLVTLAAMAGINLYAAPRIGTPKVPMQWSLSGEPTWLAGKAAGLWLPVAIAVVVAASLLLKARQSEPPAGVSDWIALVAACGVMLGIHAWHVSAVMAWAAKQP</sequence>
<dbReference type="Proteomes" id="UP001055247">
    <property type="component" value="Unassembled WGS sequence"/>
</dbReference>